<keyword evidence="2" id="KW-0012">Acyltransferase</keyword>
<dbReference type="EMBL" id="JBHSWD010000001">
    <property type="protein sequence ID" value="MFC6592250.1"/>
    <property type="molecule type" value="Genomic_DNA"/>
</dbReference>
<dbReference type="Proteomes" id="UP001596297">
    <property type="component" value="Unassembled WGS sequence"/>
</dbReference>
<name>A0ABW1YGG9_9DEIO</name>
<dbReference type="InterPro" id="IPR000182">
    <property type="entry name" value="GNAT_dom"/>
</dbReference>
<dbReference type="SUPFAM" id="SSF55729">
    <property type="entry name" value="Acyl-CoA N-acyltransferases (Nat)"/>
    <property type="match status" value="1"/>
</dbReference>
<dbReference type="GO" id="GO:0016746">
    <property type="term" value="F:acyltransferase activity"/>
    <property type="evidence" value="ECO:0007669"/>
    <property type="project" value="UniProtKB-KW"/>
</dbReference>
<evidence type="ECO:0000259" key="1">
    <source>
        <dbReference type="PROSITE" id="PS51186"/>
    </source>
</evidence>
<protein>
    <submittedName>
        <fullName evidence="2">GNAT family N-acetyltransferase</fullName>
        <ecNumber evidence="2">2.3.-.-</ecNumber>
    </submittedName>
</protein>
<dbReference type="RefSeq" id="WP_380083674.1">
    <property type="nucleotide sequence ID" value="NZ_JBHSWD010000001.1"/>
</dbReference>
<keyword evidence="3" id="KW-1185">Reference proteome</keyword>
<dbReference type="Gene3D" id="3.40.630.30">
    <property type="match status" value="1"/>
</dbReference>
<keyword evidence="2" id="KW-0808">Transferase</keyword>
<evidence type="ECO:0000313" key="2">
    <source>
        <dbReference type="EMBL" id="MFC6592250.1"/>
    </source>
</evidence>
<sequence length="160" mass="17715">MAAQQASRAELRRFMVWAQAEPDLETVQRNLETAAEQFSSGEVLRYHIWHGGEFVGSTGFHALDWQVPKGEIGYWIATPHAGHGYAREAAAALTELGLRPVANGGLGLRRIEIRCDASNERSQRIPPQLGYTLDARLVNFAVAADDPSQLRDTLLFSRTV</sequence>
<accession>A0ABW1YGG9</accession>
<proteinExistence type="predicted"/>
<dbReference type="Pfam" id="PF13302">
    <property type="entry name" value="Acetyltransf_3"/>
    <property type="match status" value="1"/>
</dbReference>
<dbReference type="PANTHER" id="PTHR43441">
    <property type="entry name" value="RIBOSOMAL-PROTEIN-SERINE ACETYLTRANSFERASE"/>
    <property type="match status" value="1"/>
</dbReference>
<reference evidence="3" key="1">
    <citation type="journal article" date="2019" name="Int. J. Syst. Evol. Microbiol.">
        <title>The Global Catalogue of Microorganisms (GCM) 10K type strain sequencing project: providing services to taxonomists for standard genome sequencing and annotation.</title>
        <authorList>
            <consortium name="The Broad Institute Genomics Platform"/>
            <consortium name="The Broad Institute Genome Sequencing Center for Infectious Disease"/>
            <person name="Wu L."/>
            <person name="Ma J."/>
        </authorList>
    </citation>
    <scope>NUCLEOTIDE SEQUENCE [LARGE SCALE GENOMIC DNA]</scope>
    <source>
        <strain evidence="3">CGMCC 1.15772</strain>
    </source>
</reference>
<dbReference type="InterPro" id="IPR051908">
    <property type="entry name" value="Ribosomal_N-acetyltransferase"/>
</dbReference>
<feature type="domain" description="N-acetyltransferase" evidence="1">
    <location>
        <begin position="1"/>
        <end position="152"/>
    </location>
</feature>
<dbReference type="PANTHER" id="PTHR43441:SF3">
    <property type="entry name" value="ACETYLTRANSFERASE"/>
    <property type="match status" value="1"/>
</dbReference>
<evidence type="ECO:0000313" key="3">
    <source>
        <dbReference type="Proteomes" id="UP001596297"/>
    </source>
</evidence>
<dbReference type="EC" id="2.3.-.-" evidence="2"/>
<comment type="caution">
    <text evidence="2">The sequence shown here is derived from an EMBL/GenBank/DDBJ whole genome shotgun (WGS) entry which is preliminary data.</text>
</comment>
<organism evidence="2 3">
    <name type="scientific">Deinococcus lacus</name>
    <dbReference type="NCBI Taxonomy" id="392561"/>
    <lineage>
        <taxon>Bacteria</taxon>
        <taxon>Thermotogati</taxon>
        <taxon>Deinococcota</taxon>
        <taxon>Deinococci</taxon>
        <taxon>Deinococcales</taxon>
        <taxon>Deinococcaceae</taxon>
        <taxon>Deinococcus</taxon>
    </lineage>
</organism>
<dbReference type="InterPro" id="IPR016181">
    <property type="entry name" value="Acyl_CoA_acyltransferase"/>
</dbReference>
<gene>
    <name evidence="2" type="ORF">ACFP81_09740</name>
</gene>
<dbReference type="PROSITE" id="PS51186">
    <property type="entry name" value="GNAT"/>
    <property type="match status" value="1"/>
</dbReference>